<dbReference type="Gene3D" id="3.40.50.2000">
    <property type="entry name" value="Glycogen Phosphorylase B"/>
    <property type="match status" value="2"/>
</dbReference>
<evidence type="ECO:0000256" key="5">
    <source>
        <dbReference type="ARBA" id="ARBA00022676"/>
    </source>
</evidence>
<dbReference type="EMBL" id="CP084930">
    <property type="protein sequence ID" value="USI71674.1"/>
    <property type="molecule type" value="Genomic_DNA"/>
</dbReference>
<evidence type="ECO:0000313" key="12">
    <source>
        <dbReference type="Proteomes" id="UP001056937"/>
    </source>
</evidence>
<comment type="catalytic activity">
    <reaction evidence="1 8">
        <text>[(1-&gt;4)-alpha-D-glucosyl](n) + ADP-alpha-D-glucose = [(1-&gt;4)-alpha-D-glucosyl](n+1) + ADP + H(+)</text>
        <dbReference type="Rhea" id="RHEA:18189"/>
        <dbReference type="Rhea" id="RHEA-COMP:9584"/>
        <dbReference type="Rhea" id="RHEA-COMP:9587"/>
        <dbReference type="ChEBI" id="CHEBI:15378"/>
        <dbReference type="ChEBI" id="CHEBI:15444"/>
        <dbReference type="ChEBI" id="CHEBI:57498"/>
        <dbReference type="ChEBI" id="CHEBI:456216"/>
        <dbReference type="EC" id="2.4.1.21"/>
    </reaction>
</comment>
<dbReference type="InterPro" id="IPR011835">
    <property type="entry name" value="GS/SS"/>
</dbReference>
<evidence type="ECO:0000256" key="7">
    <source>
        <dbReference type="ARBA" id="ARBA00023056"/>
    </source>
</evidence>
<keyword evidence="6 8" id="KW-0808">Transferase</keyword>
<dbReference type="Pfam" id="PF08323">
    <property type="entry name" value="Glyco_transf_5"/>
    <property type="match status" value="1"/>
</dbReference>
<dbReference type="GO" id="GO:0009011">
    <property type="term" value="F:alpha-1,4-glucan glucosyltransferase (ADP-glucose donor) activity"/>
    <property type="evidence" value="ECO:0007669"/>
    <property type="project" value="UniProtKB-EC"/>
</dbReference>
<comment type="pathway">
    <text evidence="3 8">Glycan biosynthesis; glycogen biosynthesis.</text>
</comment>
<dbReference type="EC" id="2.4.1.21" evidence="8"/>
<protein>
    <recommendedName>
        <fullName evidence="8">Glycogen synthase</fullName>
        <ecNumber evidence="8">2.4.1.21</ecNumber>
    </recommendedName>
    <alternativeName>
        <fullName evidence="8">Starch [bacterial glycogen] synthase</fullName>
    </alternativeName>
</protein>
<proteinExistence type="inferred from homology"/>
<keyword evidence="7 8" id="KW-0320">Glycogen biosynthesis</keyword>
<dbReference type="Proteomes" id="UP001056937">
    <property type="component" value="Chromosome 1"/>
</dbReference>
<name>A0ABY4X468_9SPHN</name>
<dbReference type="Pfam" id="PF00534">
    <property type="entry name" value="Glycos_transf_1"/>
    <property type="match status" value="1"/>
</dbReference>
<feature type="domain" description="Glycosyl transferase family 1" evidence="9">
    <location>
        <begin position="299"/>
        <end position="444"/>
    </location>
</feature>
<dbReference type="NCBIfam" id="TIGR02095">
    <property type="entry name" value="glgA"/>
    <property type="match status" value="1"/>
</dbReference>
<dbReference type="InterPro" id="IPR013534">
    <property type="entry name" value="Starch_synth_cat_dom"/>
</dbReference>
<evidence type="ECO:0000259" key="10">
    <source>
        <dbReference type="Pfam" id="PF08323"/>
    </source>
</evidence>
<dbReference type="SUPFAM" id="SSF53756">
    <property type="entry name" value="UDP-Glycosyltransferase/glycogen phosphorylase"/>
    <property type="match status" value="1"/>
</dbReference>
<evidence type="ECO:0000256" key="6">
    <source>
        <dbReference type="ARBA" id="ARBA00022679"/>
    </source>
</evidence>
<feature type="domain" description="Starch synthase catalytic" evidence="10">
    <location>
        <begin position="10"/>
        <end position="240"/>
    </location>
</feature>
<dbReference type="CDD" id="cd03791">
    <property type="entry name" value="GT5_Glycogen_synthase_DULL1-like"/>
    <property type="match status" value="1"/>
</dbReference>
<feature type="binding site" evidence="8">
    <location>
        <position position="22"/>
    </location>
    <ligand>
        <name>ADP-alpha-D-glucose</name>
        <dbReference type="ChEBI" id="CHEBI:57498"/>
    </ligand>
</feature>
<comment type="function">
    <text evidence="2 8">Synthesizes alpha-1,4-glucan chains using ADP-glucose.</text>
</comment>
<keyword evidence="5 8" id="KW-0328">Glycosyltransferase</keyword>
<evidence type="ECO:0000256" key="8">
    <source>
        <dbReference type="HAMAP-Rule" id="MF_00484"/>
    </source>
</evidence>
<evidence type="ECO:0000256" key="4">
    <source>
        <dbReference type="ARBA" id="ARBA00010281"/>
    </source>
</evidence>
<accession>A0ABY4X468</accession>
<sequence>MSGETAHLPVLSVASELYPLIKTGGLADVAGALPAAMAGHGVEMVSLVPGYPAVLGALAESRALATLDLLGDPATLIAGHAHGLDLLVLDAPHLYDRPGSPYADGEGRDWPDNARRFAALALAAARIAEGVIPQFRPRLIHAHDWQAALAPAYLHYRGIAVPSLLTVHNLAFQGRFPADQRHGLELPEAAMTIHGVEYYGDLGFLKAGLRFASHITTVSPSYAEEIASEAGGMGLGGLLAGRAAAGELTGILNGIDTAIWDPAQDPLLPRPFSAHQREGRAAARRALLADAGFDPADAGPVFGVVSRLTWQKGLDLLLELLPDLLARGGRLVLLGSGEPGLEQGFRAAAEARPDRVSVRIGYDEARAHLLQAGADVLLVPSRFEPCGLTQMCALRYGAVPLVARTGGLADTVIDANPAALAAEVATGLQFAPVERPAFAAALARAFALFADRPAWDRIQANAMRADVSWTRSAAAYAALYRRLAGTPG</sequence>
<keyword evidence="12" id="KW-1185">Reference proteome</keyword>
<evidence type="ECO:0000313" key="11">
    <source>
        <dbReference type="EMBL" id="USI71674.1"/>
    </source>
</evidence>
<dbReference type="PANTHER" id="PTHR45825:SF11">
    <property type="entry name" value="ALPHA AMYLASE DOMAIN-CONTAINING PROTEIN"/>
    <property type="match status" value="1"/>
</dbReference>
<reference evidence="11" key="1">
    <citation type="journal article" date="2022" name="Toxins">
        <title>Genomic Analysis of Sphingopyxis sp. USTB-05 for Biodegrading Cyanobacterial Hepatotoxins.</title>
        <authorList>
            <person name="Liu C."/>
            <person name="Xu Q."/>
            <person name="Zhao Z."/>
            <person name="Zhang H."/>
            <person name="Liu X."/>
            <person name="Yin C."/>
            <person name="Liu Y."/>
            <person name="Yan H."/>
        </authorList>
    </citation>
    <scope>NUCLEOTIDE SEQUENCE</scope>
    <source>
        <strain evidence="11">NBD5</strain>
    </source>
</reference>
<evidence type="ECO:0000256" key="3">
    <source>
        <dbReference type="ARBA" id="ARBA00004964"/>
    </source>
</evidence>
<dbReference type="RefSeq" id="WP_252165487.1">
    <property type="nucleotide sequence ID" value="NZ_CP084930.1"/>
</dbReference>
<evidence type="ECO:0000256" key="2">
    <source>
        <dbReference type="ARBA" id="ARBA00002764"/>
    </source>
</evidence>
<organism evidence="11 12">
    <name type="scientific">Sphingomonas morindae</name>
    <dbReference type="NCBI Taxonomy" id="1541170"/>
    <lineage>
        <taxon>Bacteria</taxon>
        <taxon>Pseudomonadati</taxon>
        <taxon>Pseudomonadota</taxon>
        <taxon>Alphaproteobacteria</taxon>
        <taxon>Sphingomonadales</taxon>
        <taxon>Sphingomonadaceae</taxon>
        <taxon>Sphingomonas</taxon>
    </lineage>
</organism>
<dbReference type="HAMAP" id="MF_00484">
    <property type="entry name" value="Glycogen_synth"/>
    <property type="match status" value="1"/>
</dbReference>
<gene>
    <name evidence="8 11" type="primary">glgA</name>
    <name evidence="11" type="ORF">LHA26_10065</name>
</gene>
<evidence type="ECO:0000256" key="1">
    <source>
        <dbReference type="ARBA" id="ARBA00001478"/>
    </source>
</evidence>
<dbReference type="PANTHER" id="PTHR45825">
    <property type="entry name" value="GRANULE-BOUND STARCH SYNTHASE 1, CHLOROPLASTIC/AMYLOPLASTIC"/>
    <property type="match status" value="1"/>
</dbReference>
<dbReference type="NCBIfam" id="NF001899">
    <property type="entry name" value="PRK00654.1-2"/>
    <property type="match status" value="1"/>
</dbReference>
<evidence type="ECO:0000259" key="9">
    <source>
        <dbReference type="Pfam" id="PF00534"/>
    </source>
</evidence>
<comment type="similarity">
    <text evidence="4 8">Belongs to the glycosyltransferase 1 family. Bacterial/plant glycogen synthase subfamily.</text>
</comment>
<dbReference type="InterPro" id="IPR001296">
    <property type="entry name" value="Glyco_trans_1"/>
</dbReference>